<evidence type="ECO:0000313" key="2">
    <source>
        <dbReference type="Proteomes" id="UP001239445"/>
    </source>
</evidence>
<gene>
    <name evidence="1" type="ORF">QBC47DRAFT_302617</name>
</gene>
<dbReference type="AlphaFoldDB" id="A0AAJ0BCE6"/>
<comment type="caution">
    <text evidence="1">The sequence shown here is derived from an EMBL/GenBank/DDBJ whole genome shotgun (WGS) entry which is preliminary data.</text>
</comment>
<name>A0AAJ0BCE6_9PEZI</name>
<reference evidence="1" key="1">
    <citation type="submission" date="2023-06" db="EMBL/GenBank/DDBJ databases">
        <title>Genome-scale phylogeny and comparative genomics of the fungal order Sordariales.</title>
        <authorList>
            <consortium name="Lawrence Berkeley National Laboratory"/>
            <person name="Hensen N."/>
            <person name="Bonometti L."/>
            <person name="Westerberg I."/>
            <person name="Brannstrom I.O."/>
            <person name="Guillou S."/>
            <person name="Cros-Aarteil S."/>
            <person name="Calhoun S."/>
            <person name="Haridas S."/>
            <person name="Kuo A."/>
            <person name="Mondo S."/>
            <person name="Pangilinan J."/>
            <person name="Riley R."/>
            <person name="Labutti K."/>
            <person name="Andreopoulos B."/>
            <person name="Lipzen A."/>
            <person name="Chen C."/>
            <person name="Yanf M."/>
            <person name="Daum C."/>
            <person name="Ng V."/>
            <person name="Clum A."/>
            <person name="Steindorff A."/>
            <person name="Ohm R."/>
            <person name="Martin F."/>
            <person name="Silar P."/>
            <person name="Natvig D."/>
            <person name="Lalanne C."/>
            <person name="Gautier V."/>
            <person name="Ament-Velasquez S.L."/>
            <person name="Kruys A."/>
            <person name="Hutchinson M.I."/>
            <person name="Powell A.J."/>
            <person name="Barry K."/>
            <person name="Miller A.N."/>
            <person name="Grigoriev I.V."/>
            <person name="Debuchy R."/>
            <person name="Gladieux P."/>
            <person name="Thoren M.H."/>
            <person name="Johannesson H."/>
        </authorList>
    </citation>
    <scope>NUCLEOTIDE SEQUENCE</scope>
    <source>
        <strain evidence="1">PSN4</strain>
    </source>
</reference>
<keyword evidence="2" id="KW-1185">Reference proteome</keyword>
<accession>A0AAJ0BCE6</accession>
<dbReference type="Gene3D" id="3.40.50.1010">
    <property type="entry name" value="5'-nuclease"/>
    <property type="match status" value="1"/>
</dbReference>
<proteinExistence type="predicted"/>
<sequence length="205" mass="23710">MPSETCMTFVDLMEAQKFAISSNNHMQKLQDNGRNPRHCIDIDKLLERLRRKYHTQGPSFLYGSYPNLKDSTWEIFERDHRDYSSKQKEINNSMGVEIALNATTLRVEAKYRPKAAEKKDKTTFIILTGHRGMMPAVKCVLGCNIRVEIWGWKSGFAKAYLDLAVNNDLLSVYWLDSIFEDICFTMYRSTGKVKGVNDKTIMLNH</sequence>
<dbReference type="Proteomes" id="UP001239445">
    <property type="component" value="Unassembled WGS sequence"/>
</dbReference>
<protein>
    <submittedName>
        <fullName evidence="1">Uncharacterized protein</fullName>
    </submittedName>
</protein>
<dbReference type="EMBL" id="MU839836">
    <property type="protein sequence ID" value="KAK1754192.1"/>
    <property type="molecule type" value="Genomic_DNA"/>
</dbReference>
<evidence type="ECO:0000313" key="1">
    <source>
        <dbReference type="EMBL" id="KAK1754192.1"/>
    </source>
</evidence>
<organism evidence="1 2">
    <name type="scientific">Echria macrotheca</name>
    <dbReference type="NCBI Taxonomy" id="438768"/>
    <lineage>
        <taxon>Eukaryota</taxon>
        <taxon>Fungi</taxon>
        <taxon>Dikarya</taxon>
        <taxon>Ascomycota</taxon>
        <taxon>Pezizomycotina</taxon>
        <taxon>Sordariomycetes</taxon>
        <taxon>Sordariomycetidae</taxon>
        <taxon>Sordariales</taxon>
        <taxon>Schizotheciaceae</taxon>
        <taxon>Echria</taxon>
    </lineage>
</organism>